<feature type="region of interest" description="Disordered" evidence="3">
    <location>
        <begin position="709"/>
        <end position="745"/>
    </location>
</feature>
<dbReference type="InterPro" id="IPR029063">
    <property type="entry name" value="SAM-dependent_MTases_sf"/>
</dbReference>
<feature type="compositionally biased region" description="Polar residues" evidence="3">
    <location>
        <begin position="730"/>
        <end position="741"/>
    </location>
</feature>
<name>A0AAN6ESE3_EXODE</name>
<comment type="caution">
    <text evidence="6">The sequence shown here is derived from an EMBL/GenBank/DDBJ whole genome shotgun (WGS) entry which is preliminary data.</text>
</comment>
<feature type="domain" description="Sulfatase-modifying factor enzyme-like" evidence="4">
    <location>
        <begin position="755"/>
        <end position="852"/>
    </location>
</feature>
<dbReference type="Proteomes" id="UP001161757">
    <property type="component" value="Unassembled WGS sequence"/>
</dbReference>
<dbReference type="Pfam" id="PF10017">
    <property type="entry name" value="Methyltransf_33"/>
    <property type="match status" value="1"/>
</dbReference>
<dbReference type="Gene3D" id="3.40.50.150">
    <property type="entry name" value="Vaccinia Virus protein VP39"/>
    <property type="match status" value="1"/>
</dbReference>
<reference evidence="6" key="1">
    <citation type="submission" date="2023-01" db="EMBL/GenBank/DDBJ databases">
        <title>Exophiala dermititidis isolated from Cystic Fibrosis Patient.</title>
        <authorList>
            <person name="Kurbessoian T."/>
            <person name="Crocker A."/>
            <person name="Murante D."/>
            <person name="Hogan D.A."/>
            <person name="Stajich J.E."/>
        </authorList>
    </citation>
    <scope>NUCLEOTIDE SEQUENCE</scope>
    <source>
        <strain evidence="6">Ex8</strain>
    </source>
</reference>
<feature type="domain" description="Histidine-specific methyltransferase SAM-dependent" evidence="5">
    <location>
        <begin position="37"/>
        <end position="329"/>
    </location>
</feature>
<evidence type="ECO:0000313" key="6">
    <source>
        <dbReference type="EMBL" id="KAJ8988990.1"/>
    </source>
</evidence>
<protein>
    <submittedName>
        <fullName evidence="6">Uncharacterized protein</fullName>
    </submittedName>
</protein>
<evidence type="ECO:0000259" key="4">
    <source>
        <dbReference type="Pfam" id="PF03781"/>
    </source>
</evidence>
<evidence type="ECO:0000256" key="3">
    <source>
        <dbReference type="SAM" id="MobiDB-lite"/>
    </source>
</evidence>
<proteinExistence type="predicted"/>
<gene>
    <name evidence="6" type="ORF">HRR80_007187</name>
</gene>
<dbReference type="SUPFAM" id="SSF53335">
    <property type="entry name" value="S-adenosyl-L-methionine-dependent methyltransferases"/>
    <property type="match status" value="1"/>
</dbReference>
<dbReference type="PANTHER" id="PTHR43397">
    <property type="entry name" value="ERGOTHIONEINE BIOSYNTHESIS PROTEIN 1"/>
    <property type="match status" value="1"/>
</dbReference>
<dbReference type="Gene3D" id="3.90.1580.10">
    <property type="entry name" value="paralog of FGE (formylglycine-generating enzyme)"/>
    <property type="match status" value="1"/>
</dbReference>
<keyword evidence="2" id="KW-0808">Transferase</keyword>
<dbReference type="InterPro" id="IPR005532">
    <property type="entry name" value="SUMF_dom"/>
</dbReference>
<evidence type="ECO:0000256" key="1">
    <source>
        <dbReference type="ARBA" id="ARBA00022603"/>
    </source>
</evidence>
<dbReference type="InterPro" id="IPR042095">
    <property type="entry name" value="SUMF_sf"/>
</dbReference>
<organism evidence="6 7">
    <name type="scientific">Exophiala dermatitidis</name>
    <name type="common">Black yeast-like fungus</name>
    <name type="synonym">Wangiella dermatitidis</name>
    <dbReference type="NCBI Taxonomy" id="5970"/>
    <lineage>
        <taxon>Eukaryota</taxon>
        <taxon>Fungi</taxon>
        <taxon>Dikarya</taxon>
        <taxon>Ascomycota</taxon>
        <taxon>Pezizomycotina</taxon>
        <taxon>Eurotiomycetes</taxon>
        <taxon>Chaetothyriomycetidae</taxon>
        <taxon>Chaetothyriales</taxon>
        <taxon>Herpotrichiellaceae</taxon>
        <taxon>Exophiala</taxon>
    </lineage>
</organism>
<dbReference type="AlphaFoldDB" id="A0AAN6ESE3"/>
<accession>A0AAN6ESE3</accession>
<evidence type="ECO:0000259" key="5">
    <source>
        <dbReference type="Pfam" id="PF10017"/>
    </source>
</evidence>
<keyword evidence="1" id="KW-0489">Methyltransferase</keyword>
<dbReference type="GO" id="GO:0032259">
    <property type="term" value="P:methylation"/>
    <property type="evidence" value="ECO:0007669"/>
    <property type="project" value="UniProtKB-KW"/>
</dbReference>
<dbReference type="NCBIfam" id="TIGR03439">
    <property type="entry name" value="methyl_EasF"/>
    <property type="match status" value="1"/>
</dbReference>
<dbReference type="Pfam" id="PF03781">
    <property type="entry name" value="FGE-sulfatase"/>
    <property type="match status" value="2"/>
</dbReference>
<dbReference type="GO" id="GO:0008168">
    <property type="term" value="F:methyltransferase activity"/>
    <property type="evidence" value="ECO:0007669"/>
    <property type="project" value="UniProtKB-KW"/>
</dbReference>
<dbReference type="InterPro" id="IPR016187">
    <property type="entry name" value="CTDL_fold"/>
</dbReference>
<dbReference type="InterPro" id="IPR051128">
    <property type="entry name" value="EgtD_Methyltrsf_superfamily"/>
</dbReference>
<dbReference type="EMBL" id="JAJGCB010000016">
    <property type="protein sequence ID" value="KAJ8988990.1"/>
    <property type="molecule type" value="Genomic_DNA"/>
</dbReference>
<dbReference type="SUPFAM" id="SSF56436">
    <property type="entry name" value="C-type lectin-like"/>
    <property type="match status" value="1"/>
</dbReference>
<sequence>MVAHGSGGVPVTDIRGDKSDHSLLEWLHGSLNPPQGEPRTFPTLLLYDEKGLQLFEEITYLDEYYLTNAEIETLKTHAKDIVSRVPRGTRLVELGSGNLRKVNILLRAFEEAGKHVEYYALDLSLSELKRTFAQLDTKAYKHVTFHALHGTYDDALSWLPHSASEGKPTCVMTLGSSLGNFPREDAARFLGSFRKVLAPSDFLLVGLDACQDPDRIFRAYNDSAKVTENFYRNGLNHANKVLGYEAFKQEQWQIATEYDAKLNKHQAFYVPLEDIETPDFSFSKEEKIHVEDAHKFSEAESDRLWHKAGLIPQVAYSNKRNDYFLHLLSPATINFPTKPSEYATHPVPSLRDWQQLWVAWDVVTRSMVPRNELLNKPIKLRNDLIFYLGHIPTFADIHFTRATGDKPTDPASYRSIFERGIDPDVDNPEVCHDHSEIPDTWPPLGEILDYSQRVRARIADSLDTGRAYNDRKLSRALWLGYEHEAMHLETFLYMLLQSERVLPPPGQETPDFAALASEARSNRVPNQWHRIPSNKVKIGLDDPKDDSGPVRFFGWDNECPARTVVVREFEAQSRPISNGEYARFLEVTQKSLPASWMSSKTETSINATNGTQKADEANGDSASVLEMASSSFIADKAIRTVYGPVPLKYALDWPVMASYDELAAYAHWSGGRIPTLEETRSLYQFVESQKPAVERVSSVLISAVNGHLSNEGVEETPPSSHSLPKGTVANGDSATESSSLPDPNDIFTDLSGRNVAFRHWHPTPVTGEGGRLCGQSDVGGLWEWTSTPLAPHDGFEPMELYPGYTADFFDGKHNICLGGSWATVPRIAGRRSFVNWYQRNYPYVWCTARLVRDIAA</sequence>
<evidence type="ECO:0000313" key="7">
    <source>
        <dbReference type="Proteomes" id="UP001161757"/>
    </source>
</evidence>
<dbReference type="InterPro" id="IPR017805">
    <property type="entry name" value="SAM_MeTrfase_EasF-type_put"/>
</dbReference>
<evidence type="ECO:0000256" key="2">
    <source>
        <dbReference type="ARBA" id="ARBA00022679"/>
    </source>
</evidence>
<feature type="domain" description="Sulfatase-modifying factor enzyme-like" evidence="4">
    <location>
        <begin position="554"/>
        <end position="678"/>
    </location>
</feature>
<dbReference type="PANTHER" id="PTHR43397:SF1">
    <property type="entry name" value="ERGOTHIONEINE BIOSYNTHESIS PROTEIN 1"/>
    <property type="match status" value="1"/>
</dbReference>
<dbReference type="InterPro" id="IPR019257">
    <property type="entry name" value="MeTrfase_dom"/>
</dbReference>